<dbReference type="Proteomes" id="UP000600101">
    <property type="component" value="Unassembled WGS sequence"/>
</dbReference>
<protein>
    <recommendedName>
        <fullName evidence="3">SDR family NAD(P)-dependent oxidoreductase</fullName>
    </recommendedName>
</protein>
<proteinExistence type="predicted"/>
<organism evidence="1 2">
    <name type="scientific">Siccirubricoccus deserti</name>
    <dbReference type="NCBI Taxonomy" id="2013562"/>
    <lineage>
        <taxon>Bacteria</taxon>
        <taxon>Pseudomonadati</taxon>
        <taxon>Pseudomonadota</taxon>
        <taxon>Alphaproteobacteria</taxon>
        <taxon>Acetobacterales</taxon>
        <taxon>Roseomonadaceae</taxon>
        <taxon>Siccirubricoccus</taxon>
    </lineage>
</organism>
<reference evidence="1" key="1">
    <citation type="submission" date="2020-08" db="EMBL/GenBank/DDBJ databases">
        <authorList>
            <person name="Hu Y."/>
            <person name="Nguyen S.V."/>
            <person name="Li F."/>
            <person name="Fanning S."/>
        </authorList>
    </citation>
    <scope>NUCLEOTIDE SEQUENCE</scope>
    <source>
        <strain evidence="1">SYSU D8009</strain>
    </source>
</reference>
<keyword evidence="2" id="KW-1185">Reference proteome</keyword>
<evidence type="ECO:0008006" key="3">
    <source>
        <dbReference type="Google" id="ProtNLM"/>
    </source>
</evidence>
<dbReference type="AlphaFoldDB" id="A0A9X0R2Q4"/>
<dbReference type="EMBL" id="JACOMF010000058">
    <property type="protein sequence ID" value="MBC4018500.1"/>
    <property type="molecule type" value="Genomic_DNA"/>
</dbReference>
<dbReference type="RefSeq" id="WP_186773251.1">
    <property type="nucleotide sequence ID" value="NZ_JACOMF010000058.1"/>
</dbReference>
<sequence length="131" mass="13938">MDAEEAALRGTVSVNVMAPLVLLHRLLRGMLARRGGWATGRGNRYLERNGILPGAAAGDLRCAENIQLFLAEALTAELDGAPIDLLVLCPPVTMSNVAERSGYGPNLPGAQHPFKAGAQHCRRWGGSGLWP</sequence>
<accession>A0A9X0R2Q4</accession>
<gene>
    <name evidence="1" type="ORF">H7965_24805</name>
</gene>
<name>A0A9X0R2Q4_9PROT</name>
<evidence type="ECO:0000313" key="1">
    <source>
        <dbReference type="EMBL" id="MBC4018500.1"/>
    </source>
</evidence>
<evidence type="ECO:0000313" key="2">
    <source>
        <dbReference type="Proteomes" id="UP000600101"/>
    </source>
</evidence>
<comment type="caution">
    <text evidence="1">The sequence shown here is derived from an EMBL/GenBank/DDBJ whole genome shotgun (WGS) entry which is preliminary data.</text>
</comment>